<reference evidence="2" key="1">
    <citation type="submission" date="2022-11" db="UniProtKB">
        <authorList>
            <consortium name="WormBaseParasite"/>
        </authorList>
    </citation>
    <scope>IDENTIFICATION</scope>
</reference>
<dbReference type="Proteomes" id="UP000887576">
    <property type="component" value="Unplaced"/>
</dbReference>
<proteinExistence type="predicted"/>
<name>A0AC34Q364_9BILA</name>
<dbReference type="WBParaSite" id="JU765_v2.g12439.t1">
    <property type="protein sequence ID" value="JU765_v2.g12439.t1"/>
    <property type="gene ID" value="JU765_v2.g12439"/>
</dbReference>
<evidence type="ECO:0000313" key="2">
    <source>
        <dbReference type="WBParaSite" id="JU765_v2.g12439.t1"/>
    </source>
</evidence>
<protein>
    <submittedName>
        <fullName evidence="2">Uncharacterized protein</fullName>
    </submittedName>
</protein>
<accession>A0AC34Q364</accession>
<evidence type="ECO:0000313" key="1">
    <source>
        <dbReference type="Proteomes" id="UP000887576"/>
    </source>
</evidence>
<sequence length="291" mass="33453">MMEQIVSGRFRQETDENENDDDGSGLIKIAYKFGVEKHRRYTEVYFCEETIEFVFLNGESVITENDEDLRETLNVYYAGTQLKVHAIGDSLRHGRYEENFLGDYYFLWRESLATAEELVFTGEWPASTISFFGETVPNCNEVSLLDCNVTGFRARLKTVLRAIKNNGIAPTAVTADTCNFPTHDFATNLQSALEVCDGALSRLRLLMPRMPTEEIYESFEPAIDQHTSPDAMLEFLIMTPLTGSSNFLLRQGFHRLPVPRFYNVVRDNSRLQFTLYQKHLVNALVCFWIME</sequence>
<organism evidence="1 2">
    <name type="scientific">Panagrolaimus sp. JU765</name>
    <dbReference type="NCBI Taxonomy" id="591449"/>
    <lineage>
        <taxon>Eukaryota</taxon>
        <taxon>Metazoa</taxon>
        <taxon>Ecdysozoa</taxon>
        <taxon>Nematoda</taxon>
        <taxon>Chromadorea</taxon>
        <taxon>Rhabditida</taxon>
        <taxon>Tylenchina</taxon>
        <taxon>Panagrolaimomorpha</taxon>
        <taxon>Panagrolaimoidea</taxon>
        <taxon>Panagrolaimidae</taxon>
        <taxon>Panagrolaimus</taxon>
    </lineage>
</organism>